<organism evidence="2 3">
    <name type="scientific">Scheffersomyces stipitis (strain ATCC 58785 / CBS 6054 / NBRC 10063 / NRRL Y-11545)</name>
    <name type="common">Yeast</name>
    <name type="synonym">Pichia stipitis</name>
    <dbReference type="NCBI Taxonomy" id="322104"/>
    <lineage>
        <taxon>Eukaryota</taxon>
        <taxon>Fungi</taxon>
        <taxon>Dikarya</taxon>
        <taxon>Ascomycota</taxon>
        <taxon>Saccharomycotina</taxon>
        <taxon>Pichiomycetes</taxon>
        <taxon>Debaryomycetaceae</taxon>
        <taxon>Scheffersomyces</taxon>
    </lineage>
</organism>
<evidence type="ECO:0008006" key="4">
    <source>
        <dbReference type="Google" id="ProtNLM"/>
    </source>
</evidence>
<gene>
    <name evidence="2" type="ORF">PICST_84291</name>
</gene>
<dbReference type="FunCoup" id="A3LVV7">
    <property type="interactions" value="208"/>
</dbReference>
<dbReference type="eggNOG" id="ENOG502QSU5">
    <property type="taxonomic scope" value="Eukaryota"/>
</dbReference>
<dbReference type="GeneID" id="4839653"/>
<dbReference type="HOGENOM" id="CLU_076919_0_0_1"/>
<dbReference type="RefSeq" id="XP_001385214.2">
    <property type="nucleotide sequence ID" value="XM_001385177.1"/>
</dbReference>
<dbReference type="KEGG" id="pic:PICST_84291"/>
<evidence type="ECO:0000313" key="3">
    <source>
        <dbReference type="Proteomes" id="UP000002258"/>
    </source>
</evidence>
<evidence type="ECO:0000256" key="1">
    <source>
        <dbReference type="SAM" id="Phobius"/>
    </source>
</evidence>
<reference evidence="2 3" key="1">
    <citation type="journal article" date="2007" name="Nat. Biotechnol.">
        <title>Genome sequence of the lignocellulose-bioconverting and xylose-fermenting yeast Pichia stipitis.</title>
        <authorList>
            <person name="Jeffries T.W."/>
            <person name="Grigoriev I.V."/>
            <person name="Grimwood J."/>
            <person name="Laplaza J.M."/>
            <person name="Aerts A."/>
            <person name="Salamov A."/>
            <person name="Schmutz J."/>
            <person name="Lindquist E."/>
            <person name="Dehal P."/>
            <person name="Shapiro H."/>
            <person name="Jin Y.S."/>
            <person name="Passoth V."/>
            <person name="Richardson P.M."/>
        </authorList>
    </citation>
    <scope>NUCLEOTIDE SEQUENCE [LARGE SCALE GENOMIC DNA]</scope>
    <source>
        <strain evidence="3">ATCC 58785 / CBS 6054 / NBRC 10063 / NRRL Y-11545</strain>
    </source>
</reference>
<dbReference type="InterPro" id="IPR024297">
    <property type="entry name" value="Pho86"/>
</dbReference>
<feature type="transmembrane region" description="Helical" evidence="1">
    <location>
        <begin position="100"/>
        <end position="124"/>
    </location>
</feature>
<keyword evidence="1" id="KW-1133">Transmembrane helix</keyword>
<dbReference type="OrthoDB" id="4082764at2759"/>
<keyword evidence="3" id="KW-1185">Reference proteome</keyword>
<protein>
    <recommendedName>
        <fullName evidence="4">Inorganic phosphate transporter</fullName>
    </recommendedName>
</protein>
<dbReference type="EMBL" id="CP000499">
    <property type="protein sequence ID" value="ABN67185.2"/>
    <property type="molecule type" value="Genomic_DNA"/>
</dbReference>
<dbReference type="AlphaFoldDB" id="A3LVV7"/>
<proteinExistence type="predicted"/>
<keyword evidence="1" id="KW-0472">Membrane</keyword>
<sequence length="346" mass="39386">MAIQKVVDLNKPLDADAKATLEKSSLKPELAQAALALHGDRYRQLQSRLNRFLFWHPVFIIVFSIAIPTVLTYKLWDYISISDSPVELLSFLIKSNDFRFQILASLPLLAAVMGFVGITCFWVSEELRYISDKMIQEGFAGEIFGFNIKTFSELPSEPTTTQDVKLYENGVNTQIILYRDSPIAICTVTPDLVNSTVENFIVKISGLHIRKVFAKVDFDDLLIDWSIFRAREIYQDYVKSKNLKIVVDSYSFDKKFESTLLAKNFVIVDESLELNPYKEVSTKIQKLIHSFFGVSRRTLELDIITTNEDAALLEKAVKESSFLRHESITSSATEVSTPKGVRKRKS</sequence>
<name>A3LVV7_PICST</name>
<dbReference type="InParanoid" id="A3LVV7"/>
<dbReference type="Proteomes" id="UP000002258">
    <property type="component" value="Chromosome 5"/>
</dbReference>
<accession>A3LVV7</accession>
<keyword evidence="1" id="KW-0812">Transmembrane</keyword>
<dbReference type="STRING" id="322104.A3LVV7"/>
<dbReference type="OMA" id="ELWGVQF"/>
<dbReference type="Pfam" id="PF11124">
    <property type="entry name" value="Pho86"/>
    <property type="match status" value="1"/>
</dbReference>
<evidence type="ECO:0000313" key="2">
    <source>
        <dbReference type="EMBL" id="ABN67185.2"/>
    </source>
</evidence>
<feature type="transmembrane region" description="Helical" evidence="1">
    <location>
        <begin position="52"/>
        <end position="76"/>
    </location>
</feature>